<evidence type="ECO:0000256" key="2">
    <source>
        <dbReference type="SAM" id="Phobius"/>
    </source>
</evidence>
<feature type="compositionally biased region" description="Polar residues" evidence="1">
    <location>
        <begin position="114"/>
        <end position="124"/>
    </location>
</feature>
<feature type="region of interest" description="Disordered" evidence="1">
    <location>
        <begin position="101"/>
        <end position="126"/>
    </location>
</feature>
<keyword evidence="2" id="KW-0812">Transmembrane</keyword>
<sequence>MQLVLFSTPKDGAAGFWYWSIPGLGLLLHFNFEEYGFCHFCFCGLLLLPAFVQIVLFGNDVCIQIDPSQNRPHTISRNTYSFPANQSHIHGTISISSSIKSYEGDSKQPKNNKRQSITSASATSIGPPAFYTQSGLVKMEQKSPELQPIREGTINLLHPWMLPGCIHKKQTEYSQYQDLHQLGPEKWHNIVTAASGPTVKARSNH</sequence>
<evidence type="ECO:0000313" key="3">
    <source>
        <dbReference type="EMBL" id="GMH21203.1"/>
    </source>
</evidence>
<keyword evidence="2" id="KW-0472">Membrane</keyword>
<organism evidence="3 4">
    <name type="scientific">Nepenthes gracilis</name>
    <name type="common">Slender pitcher plant</name>
    <dbReference type="NCBI Taxonomy" id="150966"/>
    <lineage>
        <taxon>Eukaryota</taxon>
        <taxon>Viridiplantae</taxon>
        <taxon>Streptophyta</taxon>
        <taxon>Embryophyta</taxon>
        <taxon>Tracheophyta</taxon>
        <taxon>Spermatophyta</taxon>
        <taxon>Magnoliopsida</taxon>
        <taxon>eudicotyledons</taxon>
        <taxon>Gunneridae</taxon>
        <taxon>Pentapetalae</taxon>
        <taxon>Caryophyllales</taxon>
        <taxon>Nepenthaceae</taxon>
        <taxon>Nepenthes</taxon>
    </lineage>
</organism>
<feature type="transmembrane region" description="Helical" evidence="2">
    <location>
        <begin position="37"/>
        <end position="58"/>
    </location>
</feature>
<feature type="transmembrane region" description="Helical" evidence="2">
    <location>
        <begin position="12"/>
        <end position="30"/>
    </location>
</feature>
<evidence type="ECO:0000313" key="4">
    <source>
        <dbReference type="Proteomes" id="UP001279734"/>
    </source>
</evidence>
<reference evidence="3" key="1">
    <citation type="submission" date="2023-05" db="EMBL/GenBank/DDBJ databases">
        <title>Nepenthes gracilis genome sequencing.</title>
        <authorList>
            <person name="Fukushima K."/>
        </authorList>
    </citation>
    <scope>NUCLEOTIDE SEQUENCE</scope>
    <source>
        <strain evidence="3">SING2019-196</strain>
    </source>
</reference>
<name>A0AAD3T1C7_NEPGR</name>
<dbReference type="Proteomes" id="UP001279734">
    <property type="component" value="Unassembled WGS sequence"/>
</dbReference>
<dbReference type="EMBL" id="BSYO01000023">
    <property type="protein sequence ID" value="GMH21203.1"/>
    <property type="molecule type" value="Genomic_DNA"/>
</dbReference>
<gene>
    <name evidence="3" type="ORF">Nepgr_023045</name>
</gene>
<comment type="caution">
    <text evidence="3">The sequence shown here is derived from an EMBL/GenBank/DDBJ whole genome shotgun (WGS) entry which is preliminary data.</text>
</comment>
<keyword evidence="4" id="KW-1185">Reference proteome</keyword>
<evidence type="ECO:0000256" key="1">
    <source>
        <dbReference type="SAM" id="MobiDB-lite"/>
    </source>
</evidence>
<keyword evidence="2" id="KW-1133">Transmembrane helix</keyword>
<dbReference type="AlphaFoldDB" id="A0AAD3T1C7"/>
<protein>
    <submittedName>
        <fullName evidence="3">Uncharacterized protein</fullName>
    </submittedName>
</protein>
<accession>A0AAD3T1C7</accession>
<proteinExistence type="predicted"/>